<dbReference type="Proteomes" id="UP000002727">
    <property type="component" value="Chromosome"/>
</dbReference>
<accession>B6YT97</accession>
<dbReference type="InterPro" id="IPR058817">
    <property type="entry name" value="DUF8155_C"/>
</dbReference>
<proteinExistence type="predicted"/>
<dbReference type="OrthoDB" id="36515at2157"/>
<protein>
    <recommendedName>
        <fullName evidence="5">Peptidase M23 domain-containing protein</fullName>
    </recommendedName>
</protein>
<dbReference type="RefSeq" id="WP_012571256.1">
    <property type="nucleotide sequence ID" value="NC_011529.1"/>
</dbReference>
<dbReference type="Pfam" id="PF26483">
    <property type="entry name" value="DUF8155_C"/>
    <property type="match status" value="1"/>
</dbReference>
<sequence>MKIATVRGMNFEVPNDAWWSFYNSPYPAHKLGTAVDVYFPEKALFPLEEGIVEGIKKVRTPAHVPIREDYVMIFRIGEFCLKVLHVKPTVKVGEKVALGDEIGEMTVSGFYMPWSDRHVHFELRSCENPYRARGAFQIRPELLRLVPTAEGREFEVVERRENYCWIVPTRRGKENLTPIAFNDHPIEGGLPHYHYGAVFGNTEKVRVLNVELPAQQISSGASIFRADFEIMANGEKAIGVGIYCNQEKLKLVGGNFEEGEIIVLTVFPKTRKSRRVY</sequence>
<dbReference type="STRING" id="523850.TON_0299"/>
<dbReference type="AlphaFoldDB" id="B6YT97"/>
<evidence type="ECO:0000313" key="4">
    <source>
        <dbReference type="Proteomes" id="UP000002727"/>
    </source>
</evidence>
<dbReference type="GeneID" id="7017961"/>
<dbReference type="HOGENOM" id="CLU_942000_0_0_2"/>
<organism evidence="3 4">
    <name type="scientific">Thermococcus onnurineus (strain NA1)</name>
    <dbReference type="NCBI Taxonomy" id="523850"/>
    <lineage>
        <taxon>Archaea</taxon>
        <taxon>Methanobacteriati</taxon>
        <taxon>Methanobacteriota</taxon>
        <taxon>Thermococci</taxon>
        <taxon>Thermococcales</taxon>
        <taxon>Thermococcaceae</taxon>
        <taxon>Thermococcus</taxon>
    </lineage>
</organism>
<dbReference type="PATRIC" id="fig|523850.10.peg.301"/>
<dbReference type="InterPro" id="IPR011055">
    <property type="entry name" value="Dup_hybrid_motif"/>
</dbReference>
<dbReference type="Gene3D" id="2.70.70.10">
    <property type="entry name" value="Glucose Permease (Domain IIA)"/>
    <property type="match status" value="1"/>
</dbReference>
<dbReference type="eggNOG" id="arCOG02979">
    <property type="taxonomic scope" value="Archaea"/>
</dbReference>
<dbReference type="InterPro" id="IPR058468">
    <property type="entry name" value="DUF8155_N"/>
</dbReference>
<evidence type="ECO:0008006" key="5">
    <source>
        <dbReference type="Google" id="ProtNLM"/>
    </source>
</evidence>
<evidence type="ECO:0000313" key="3">
    <source>
        <dbReference type="EMBL" id="ACJ15784.1"/>
    </source>
</evidence>
<dbReference type="KEGG" id="ton:TON_0299"/>
<keyword evidence="4" id="KW-1185">Reference proteome</keyword>
<dbReference type="EMBL" id="CP000855">
    <property type="protein sequence ID" value="ACJ15784.1"/>
    <property type="molecule type" value="Genomic_DNA"/>
</dbReference>
<evidence type="ECO:0000259" key="2">
    <source>
        <dbReference type="Pfam" id="PF26483"/>
    </source>
</evidence>
<gene>
    <name evidence="3" type="ordered locus">TON_0299</name>
</gene>
<evidence type="ECO:0000259" key="1">
    <source>
        <dbReference type="Pfam" id="PF26482"/>
    </source>
</evidence>
<reference evidence="3 4" key="1">
    <citation type="journal article" date="2008" name="J. Bacteriol.">
        <title>The complete genome sequence of Thermococcus onnurineus NA1 reveals a mixed heterotrophic and carboxydotrophic metabolism.</title>
        <authorList>
            <person name="Lee H.S."/>
            <person name="Kang S.G."/>
            <person name="Bae S.S."/>
            <person name="Lim J.K."/>
            <person name="Cho Y."/>
            <person name="Kim Y.J."/>
            <person name="Jeon J.H."/>
            <person name="Cha S.S."/>
            <person name="Kwon K.K."/>
            <person name="Kim H.T."/>
            <person name="Park C.J."/>
            <person name="Lee H.W."/>
            <person name="Kim S.I."/>
            <person name="Chun J."/>
            <person name="Colwell R.R."/>
            <person name="Kim S.J."/>
            <person name="Lee J.H."/>
        </authorList>
    </citation>
    <scope>NUCLEOTIDE SEQUENCE [LARGE SCALE GENOMIC DNA]</scope>
    <source>
        <strain evidence="3 4">NA1</strain>
    </source>
</reference>
<name>B6YT97_THEON</name>
<dbReference type="Pfam" id="PF26482">
    <property type="entry name" value="DUF8155"/>
    <property type="match status" value="1"/>
</dbReference>
<feature type="domain" description="DUF8155" evidence="1">
    <location>
        <begin position="19"/>
        <end position="138"/>
    </location>
</feature>
<feature type="domain" description="DUF8155" evidence="2">
    <location>
        <begin position="150"/>
        <end position="266"/>
    </location>
</feature>